<name>A0ABW0AHZ5_9ACTN</name>
<dbReference type="Gene3D" id="1.10.260.40">
    <property type="entry name" value="lambda repressor-like DNA-binding domains"/>
    <property type="match status" value="1"/>
</dbReference>
<dbReference type="PROSITE" id="PS50943">
    <property type="entry name" value="HTH_CROC1"/>
    <property type="match status" value="1"/>
</dbReference>
<accession>A0ABW0AHZ5</accession>
<dbReference type="EMBL" id="JBHSKP010000009">
    <property type="protein sequence ID" value="MFC5153273.1"/>
    <property type="molecule type" value="Genomic_DNA"/>
</dbReference>
<evidence type="ECO:0000259" key="1">
    <source>
        <dbReference type="PROSITE" id="PS50943"/>
    </source>
</evidence>
<evidence type="ECO:0000313" key="3">
    <source>
        <dbReference type="Proteomes" id="UP001596160"/>
    </source>
</evidence>
<dbReference type="Pfam" id="PF13560">
    <property type="entry name" value="HTH_31"/>
    <property type="match status" value="1"/>
</dbReference>
<dbReference type="CDD" id="cd00093">
    <property type="entry name" value="HTH_XRE"/>
    <property type="match status" value="1"/>
</dbReference>
<keyword evidence="3" id="KW-1185">Reference proteome</keyword>
<protein>
    <submittedName>
        <fullName evidence="2">Helix-turn-helix domain-containing protein</fullName>
    </submittedName>
</protein>
<dbReference type="InterPro" id="IPR001387">
    <property type="entry name" value="Cro/C1-type_HTH"/>
</dbReference>
<dbReference type="SUPFAM" id="SSF47413">
    <property type="entry name" value="lambda repressor-like DNA-binding domains"/>
    <property type="match status" value="1"/>
</dbReference>
<dbReference type="InterPro" id="IPR010982">
    <property type="entry name" value="Lambda_DNA-bd_dom_sf"/>
</dbReference>
<gene>
    <name evidence="2" type="ORF">ACFPRH_16175</name>
</gene>
<evidence type="ECO:0000313" key="2">
    <source>
        <dbReference type="EMBL" id="MFC5153273.1"/>
    </source>
</evidence>
<dbReference type="RefSeq" id="WP_344479777.1">
    <property type="nucleotide sequence ID" value="NZ_BAAASB010000013.1"/>
</dbReference>
<dbReference type="SMART" id="SM00530">
    <property type="entry name" value="HTH_XRE"/>
    <property type="match status" value="1"/>
</dbReference>
<dbReference type="Proteomes" id="UP001596160">
    <property type="component" value="Unassembled WGS sequence"/>
</dbReference>
<reference evidence="3" key="1">
    <citation type="journal article" date="2019" name="Int. J. Syst. Evol. Microbiol.">
        <title>The Global Catalogue of Microorganisms (GCM) 10K type strain sequencing project: providing services to taxonomists for standard genome sequencing and annotation.</title>
        <authorList>
            <consortium name="The Broad Institute Genomics Platform"/>
            <consortium name="The Broad Institute Genome Sequencing Center for Infectious Disease"/>
            <person name="Wu L."/>
            <person name="Ma J."/>
        </authorList>
    </citation>
    <scope>NUCLEOTIDE SEQUENCE [LARGE SCALE GENOMIC DNA]</scope>
    <source>
        <strain evidence="3">PCU 266</strain>
    </source>
</reference>
<comment type="caution">
    <text evidence="2">The sequence shown here is derived from an EMBL/GenBank/DDBJ whole genome shotgun (WGS) entry which is preliminary data.</text>
</comment>
<organism evidence="2 3">
    <name type="scientific">Streptomyces amakusaensis</name>
    <dbReference type="NCBI Taxonomy" id="67271"/>
    <lineage>
        <taxon>Bacteria</taxon>
        <taxon>Bacillati</taxon>
        <taxon>Actinomycetota</taxon>
        <taxon>Actinomycetes</taxon>
        <taxon>Kitasatosporales</taxon>
        <taxon>Streptomycetaceae</taxon>
        <taxon>Streptomyces</taxon>
    </lineage>
</organism>
<proteinExistence type="predicted"/>
<sequence length="172" mass="18053">MLEIDKVVGGRVEKARRRRGWHQRDLGAAIGRSESWVSQVERGVAALDSLAMAERISRVLGLTVDHVLAFDVRCPVRPPTPPSPVPSVAAPSDAAGSEAVLRRAFALGSLAGLATAVTGLSSDAQAQISRPPGSGVSPATADELLSIGASYRRSYRSFPASSLVPVAHHQVQ</sequence>
<feature type="domain" description="HTH cro/C1-type" evidence="1">
    <location>
        <begin position="12"/>
        <end position="67"/>
    </location>
</feature>